<keyword evidence="2" id="KW-1185">Reference proteome</keyword>
<evidence type="ECO:0000313" key="2">
    <source>
        <dbReference type="Proteomes" id="UP000789901"/>
    </source>
</evidence>
<sequence>MTIVPGHIEKTLAKLRAQIEKAKIEGAYTVSSQGVTYTIGEQSQIPNYGPATRNSYRDTWEDKVAHQLLKEDFTLLYAEAQSLAQQEIEEVLGVIPLTGAR</sequence>
<proteinExistence type="predicted"/>
<name>A0ABN7VC03_GIGMA</name>
<organism evidence="1 2">
    <name type="scientific">Gigaspora margarita</name>
    <dbReference type="NCBI Taxonomy" id="4874"/>
    <lineage>
        <taxon>Eukaryota</taxon>
        <taxon>Fungi</taxon>
        <taxon>Fungi incertae sedis</taxon>
        <taxon>Mucoromycota</taxon>
        <taxon>Glomeromycotina</taxon>
        <taxon>Glomeromycetes</taxon>
        <taxon>Diversisporales</taxon>
        <taxon>Gigasporaceae</taxon>
        <taxon>Gigaspora</taxon>
    </lineage>
</organism>
<accession>A0ABN7VC03</accession>
<evidence type="ECO:0000313" key="1">
    <source>
        <dbReference type="EMBL" id="CAG8755838.1"/>
    </source>
</evidence>
<comment type="caution">
    <text evidence="1">The sequence shown here is derived from an EMBL/GenBank/DDBJ whole genome shotgun (WGS) entry which is preliminary data.</text>
</comment>
<reference evidence="1 2" key="1">
    <citation type="submission" date="2021-06" db="EMBL/GenBank/DDBJ databases">
        <authorList>
            <person name="Kallberg Y."/>
            <person name="Tangrot J."/>
            <person name="Rosling A."/>
        </authorList>
    </citation>
    <scope>NUCLEOTIDE SEQUENCE [LARGE SCALE GENOMIC DNA]</scope>
    <source>
        <strain evidence="1 2">120-4 pot B 10/14</strain>
    </source>
</reference>
<protein>
    <submittedName>
        <fullName evidence="1">200_t:CDS:1</fullName>
    </submittedName>
</protein>
<gene>
    <name evidence="1" type="ORF">GMARGA_LOCUS16898</name>
</gene>
<dbReference type="Proteomes" id="UP000789901">
    <property type="component" value="Unassembled WGS sequence"/>
</dbReference>
<dbReference type="EMBL" id="CAJVQB010012486">
    <property type="protein sequence ID" value="CAG8755838.1"/>
    <property type="molecule type" value="Genomic_DNA"/>
</dbReference>